<feature type="compositionally biased region" description="Low complexity" evidence="12">
    <location>
        <begin position="326"/>
        <end position="344"/>
    </location>
</feature>
<dbReference type="OrthoDB" id="2019572at2759"/>
<evidence type="ECO:0000256" key="4">
    <source>
        <dbReference type="ARBA" id="ARBA00022723"/>
    </source>
</evidence>
<evidence type="ECO:0000256" key="7">
    <source>
        <dbReference type="ARBA" id="ARBA00023008"/>
    </source>
</evidence>
<comment type="subcellular location">
    <subcellularLocation>
        <location evidence="2">Secreted</location>
    </subcellularLocation>
</comment>
<dbReference type="GO" id="GO:0046872">
    <property type="term" value="F:metal ion binding"/>
    <property type="evidence" value="ECO:0007669"/>
    <property type="project" value="UniProtKB-KW"/>
</dbReference>
<gene>
    <name evidence="14" type="ORF">RHTO0S_19e02916g</name>
</gene>
<name>A0A061BL60_RHOTO</name>
<dbReference type="InterPro" id="IPR054497">
    <property type="entry name" value="LPMO_AA14"/>
</dbReference>
<evidence type="ECO:0000256" key="11">
    <source>
        <dbReference type="ARBA" id="ARBA00046340"/>
    </source>
</evidence>
<comment type="cofactor">
    <cofactor evidence="1">
        <name>Cu(2+)</name>
        <dbReference type="ChEBI" id="CHEBI:29036"/>
    </cofactor>
</comment>
<evidence type="ECO:0000256" key="10">
    <source>
        <dbReference type="ARBA" id="ARBA00023180"/>
    </source>
</evidence>
<sequence length="434" mass="46493">MPSLSFRKNLRTLVSLLPLFPSTSAHMSIWHPSMYGVGAGFSYDAGDPVAPLGPGVREMEDWWFRGPQARALKPQNGSVMELPAGGTAEIEIACNVAWTAYGLRTTNLSDPLSACPNNYGAYHAGDPAGPLDEELLSGCALAVAYKTDIEEVGWDDLVIFSTNQTCIPERMPPCPGGHCICAWQVSPQRSHSSSRLHDLFRLWLANNGTANFYMTGFDCNFTGTDPLLARPLLPPVDPVFCPTDNTTCTPATGAKRPLFAYNSPSNVVWEGNDARPGYHASWSFTIDGAQDDIFQEDDEDSLRSSSTRSTRPPSTGAAQPVTNRQPASTASSPPAASLVSPKSPLTSLSSETRNTLQPYSTILKAPAASAAGIARIVGDLDGLLGMAEQKRDLTLTVEELRASGQAEEPINSASRRRQGSELVLALVLAITVLL</sequence>
<keyword evidence="3" id="KW-0964">Secreted</keyword>
<evidence type="ECO:0000313" key="14">
    <source>
        <dbReference type="EMBL" id="CDR48707.1"/>
    </source>
</evidence>
<dbReference type="AlphaFoldDB" id="A0A061BL60"/>
<keyword evidence="8" id="KW-0503">Monooxygenase</keyword>
<evidence type="ECO:0000256" key="2">
    <source>
        <dbReference type="ARBA" id="ARBA00004613"/>
    </source>
</evidence>
<evidence type="ECO:0000256" key="13">
    <source>
        <dbReference type="SAM" id="SignalP"/>
    </source>
</evidence>
<keyword evidence="9" id="KW-1015">Disulfide bond</keyword>
<feature type="compositionally biased region" description="Polar residues" evidence="12">
    <location>
        <begin position="316"/>
        <end position="325"/>
    </location>
</feature>
<evidence type="ECO:0000256" key="3">
    <source>
        <dbReference type="ARBA" id="ARBA00022525"/>
    </source>
</evidence>
<feature type="compositionally biased region" description="Low complexity" evidence="12">
    <location>
        <begin position="303"/>
        <end position="315"/>
    </location>
</feature>
<evidence type="ECO:0000256" key="8">
    <source>
        <dbReference type="ARBA" id="ARBA00023033"/>
    </source>
</evidence>
<comment type="similarity">
    <text evidence="11">Belongs to the polysaccharide monooxygenase AA14 family.</text>
</comment>
<accession>A0A061BL60</accession>
<dbReference type="GO" id="GO:0004497">
    <property type="term" value="F:monooxygenase activity"/>
    <property type="evidence" value="ECO:0007669"/>
    <property type="project" value="UniProtKB-KW"/>
</dbReference>
<feature type="signal peptide" evidence="13">
    <location>
        <begin position="1"/>
        <end position="25"/>
    </location>
</feature>
<evidence type="ECO:0000256" key="9">
    <source>
        <dbReference type="ARBA" id="ARBA00023157"/>
    </source>
</evidence>
<proteinExistence type="inferred from homology"/>
<keyword evidence="5 13" id="KW-0732">Signal</keyword>
<keyword evidence="10" id="KW-0325">Glycoprotein</keyword>
<dbReference type="GO" id="GO:0005576">
    <property type="term" value="C:extracellular region"/>
    <property type="evidence" value="ECO:0007669"/>
    <property type="project" value="UniProtKB-SubCell"/>
</dbReference>
<evidence type="ECO:0000256" key="6">
    <source>
        <dbReference type="ARBA" id="ARBA00023002"/>
    </source>
</evidence>
<dbReference type="EMBL" id="LK052954">
    <property type="protein sequence ID" value="CDR48707.1"/>
    <property type="molecule type" value="Genomic_DNA"/>
</dbReference>
<evidence type="ECO:0000256" key="5">
    <source>
        <dbReference type="ARBA" id="ARBA00022729"/>
    </source>
</evidence>
<keyword evidence="6" id="KW-0560">Oxidoreductase</keyword>
<feature type="region of interest" description="Disordered" evidence="12">
    <location>
        <begin position="296"/>
        <end position="353"/>
    </location>
</feature>
<organism evidence="14">
    <name type="scientific">Rhodotorula toruloides</name>
    <name type="common">Yeast</name>
    <name type="synonym">Rhodosporidium toruloides</name>
    <dbReference type="NCBI Taxonomy" id="5286"/>
    <lineage>
        <taxon>Eukaryota</taxon>
        <taxon>Fungi</taxon>
        <taxon>Dikarya</taxon>
        <taxon>Basidiomycota</taxon>
        <taxon>Pucciniomycotina</taxon>
        <taxon>Microbotryomycetes</taxon>
        <taxon>Sporidiobolales</taxon>
        <taxon>Sporidiobolaceae</taxon>
        <taxon>Rhodotorula</taxon>
    </lineage>
</organism>
<reference evidence="14" key="1">
    <citation type="journal article" date="2014" name="Genome Announc.">
        <title>Draft genome sequence of Rhodosporidium toruloides CECT1137, an oleaginous yeast of biotechnological interest.</title>
        <authorList>
            <person name="Morin N."/>
            <person name="Calcas X."/>
            <person name="Devillers H."/>
            <person name="Durrens P."/>
            <person name="Sherman D.J."/>
            <person name="Nicaud J.-M."/>
            <person name="Neuveglise C."/>
        </authorList>
    </citation>
    <scope>NUCLEOTIDE SEQUENCE</scope>
    <source>
        <strain evidence="14">CECT1137</strain>
    </source>
</reference>
<feature type="chain" id="PRO_5030001942" evidence="13">
    <location>
        <begin position="26"/>
        <end position="434"/>
    </location>
</feature>
<evidence type="ECO:0000256" key="12">
    <source>
        <dbReference type="SAM" id="MobiDB-lite"/>
    </source>
</evidence>
<keyword evidence="7" id="KW-0186">Copper</keyword>
<dbReference type="Pfam" id="PF22810">
    <property type="entry name" value="LPMO_AA14"/>
    <property type="match status" value="1"/>
</dbReference>
<keyword evidence="4" id="KW-0479">Metal-binding</keyword>
<evidence type="ECO:0000256" key="1">
    <source>
        <dbReference type="ARBA" id="ARBA00001973"/>
    </source>
</evidence>
<protein>
    <submittedName>
        <fullName evidence="14">RHTO0S19e02916g1_1</fullName>
    </submittedName>
</protein>